<name>F4PKF9_CACFS</name>
<dbReference type="InterPro" id="IPR011989">
    <property type="entry name" value="ARM-like"/>
</dbReference>
<evidence type="ECO:0000313" key="2">
    <source>
        <dbReference type="EMBL" id="EGG24083.1"/>
    </source>
</evidence>
<keyword evidence="3" id="KW-1185">Reference proteome</keyword>
<evidence type="ECO:0000313" key="3">
    <source>
        <dbReference type="Proteomes" id="UP000007797"/>
    </source>
</evidence>
<dbReference type="Gene3D" id="1.25.10.10">
    <property type="entry name" value="Leucine-rich Repeat Variant"/>
    <property type="match status" value="1"/>
</dbReference>
<feature type="compositionally biased region" description="Basic residues" evidence="1">
    <location>
        <begin position="1"/>
        <end position="13"/>
    </location>
</feature>
<gene>
    <name evidence="2" type="ORF">DFA_06222</name>
</gene>
<dbReference type="InterPro" id="IPR016024">
    <property type="entry name" value="ARM-type_fold"/>
</dbReference>
<feature type="region of interest" description="Disordered" evidence="1">
    <location>
        <begin position="1"/>
        <end position="77"/>
    </location>
</feature>
<sequence length="871" mass="100809">MSIMSRRKNIIKKKKEDAHKRREAIIKERREAAIKLQKSPNTSLTVDDLTNLPSSSPNTSSPRNPKGKRNQRMKHDSIRIRELDVVKKITIEADKRNADLQQISDTRTPTVFIPGLINISSIIPSLGTEHAQNLLKCLGLKNANVEKDHEGNPSYAIATLFPGLFASVSISIFITYSSAQIELCRRHKFFIILVINSKEEQLSIYLDDMTYDPKQLQYNLIWRMSNVSIIIEAKRSVLRLKGLYSSNSLYHSDNVVTRWFRQQLITSIPILCQQRYILIESLCYTIENISTFIYKDGGEWNELIEYFNNAYMIERDEVREQVYTAIGRINRKWNNKIEMSGILEHVLDEKQESICNCVLVLLDYSKYITLLCDILVAREQKYRNDQPDDGTKIKRVMKACLVIAETIFRSDNLTMQAHPDKVLTVIEIVLKSTQFKDQQNIFKYYVKALQYLLNNNQFNNYHSRCIPICIDLLKRKELDGLTGSTRTRMDAMTLLSQFGLACGKKVFFKDYFYPLMVYMTKKTRNTLLSPFFNECSHFCQIVGQDFTIYLPFIMKHIRTVLFNAEDDGWEYNRFTETSLQILVQSGPILGVHLFPYFAATGSGSGLVQPICKLVTGDSLDVLPVVLQVYIEKMGLGHQETRDVFDMVYAAAIKQVRQCPFIDTQFENIKTLDRLVELNGRNYMTPSQIKDAYSIFTKTFSTTLDKSLEFNKENVKNYSLPCFRSVNLLIKVFQLNNQNNNNQNNNIELSIEEIEILLKIGQETSLWSQLVIPFRVVLAIILQTNTLNNIDTSSLYHKQQSDDCLKSFHSSVMEMRDTLVYGSIVKDQVECVLDCYNWYINHTAPWMDQTYDQFETATNSLLNIKRLLEFDE</sequence>
<dbReference type="RefSeq" id="XP_004361934.1">
    <property type="nucleotide sequence ID" value="XM_004361877.1"/>
</dbReference>
<proteinExistence type="predicted"/>
<dbReference type="EMBL" id="GL883007">
    <property type="protein sequence ID" value="EGG24083.1"/>
    <property type="molecule type" value="Genomic_DNA"/>
</dbReference>
<evidence type="ECO:0000256" key="1">
    <source>
        <dbReference type="SAM" id="MobiDB-lite"/>
    </source>
</evidence>
<dbReference type="AlphaFoldDB" id="F4PKF9"/>
<feature type="compositionally biased region" description="Low complexity" evidence="1">
    <location>
        <begin position="49"/>
        <end position="62"/>
    </location>
</feature>
<reference evidence="3" key="1">
    <citation type="journal article" date="2011" name="Genome Res.">
        <title>Phylogeny-wide analysis of social amoeba genomes highlights ancient origins for complex intercellular communication.</title>
        <authorList>
            <person name="Heidel A.J."/>
            <person name="Lawal H.M."/>
            <person name="Felder M."/>
            <person name="Schilde C."/>
            <person name="Helps N.R."/>
            <person name="Tunggal B."/>
            <person name="Rivero F."/>
            <person name="John U."/>
            <person name="Schleicher M."/>
            <person name="Eichinger L."/>
            <person name="Platzer M."/>
            <person name="Noegel A.A."/>
            <person name="Schaap P."/>
            <person name="Gloeckner G."/>
        </authorList>
    </citation>
    <scope>NUCLEOTIDE SEQUENCE [LARGE SCALE GENOMIC DNA]</scope>
    <source>
        <strain evidence="3">SH3</strain>
    </source>
</reference>
<protein>
    <submittedName>
        <fullName evidence="2">Uncharacterized protein</fullName>
    </submittedName>
</protein>
<dbReference type="KEGG" id="dfa:DFA_06222"/>
<organism evidence="2 3">
    <name type="scientific">Cavenderia fasciculata</name>
    <name type="common">Slime mold</name>
    <name type="synonym">Dictyostelium fasciculatum</name>
    <dbReference type="NCBI Taxonomy" id="261658"/>
    <lineage>
        <taxon>Eukaryota</taxon>
        <taxon>Amoebozoa</taxon>
        <taxon>Evosea</taxon>
        <taxon>Eumycetozoa</taxon>
        <taxon>Dictyostelia</taxon>
        <taxon>Acytosteliales</taxon>
        <taxon>Cavenderiaceae</taxon>
        <taxon>Cavenderia</taxon>
    </lineage>
</organism>
<dbReference type="SUPFAM" id="SSF48371">
    <property type="entry name" value="ARM repeat"/>
    <property type="match status" value="1"/>
</dbReference>
<feature type="compositionally biased region" description="Basic and acidic residues" evidence="1">
    <location>
        <begin position="14"/>
        <end position="33"/>
    </location>
</feature>
<dbReference type="GeneID" id="14876132"/>
<accession>F4PKF9</accession>
<dbReference type="Proteomes" id="UP000007797">
    <property type="component" value="Unassembled WGS sequence"/>
</dbReference>